<feature type="transmembrane region" description="Helical" evidence="9">
    <location>
        <begin position="75"/>
        <end position="99"/>
    </location>
</feature>
<dbReference type="InterPro" id="IPR009582">
    <property type="entry name" value="Spc2/SPCS2"/>
</dbReference>
<protein>
    <recommendedName>
        <fullName evidence="3 9">Signal peptidase complex subunit 2</fullName>
    </recommendedName>
</protein>
<accession>A0A811LHS2</accession>
<dbReference type="GO" id="GO:0008233">
    <property type="term" value="F:peptidase activity"/>
    <property type="evidence" value="ECO:0007669"/>
    <property type="project" value="UniProtKB-UniRule"/>
</dbReference>
<evidence type="ECO:0000256" key="4">
    <source>
        <dbReference type="ARBA" id="ARBA00022692"/>
    </source>
</evidence>
<sequence>MSEDKNNQVSAIINKWDGNTVKYTVDDSIRKVIKEQYVWKEKHTLMDIRLLISFIAVAFAGIGLLYDYMHPYPASAHVCAFCSIAYFVMISILQIYIMYIEKNIFYQGIEKQKAGNRTWCFASEMHRYDDKYTLSVSFHQGNLSGSAEVTKSISQYLTEDGEILVSALKKEVKQLCDKLSRRE</sequence>
<dbReference type="EMBL" id="CAJFDH010000006">
    <property type="protein sequence ID" value="CAD5229114.1"/>
    <property type="molecule type" value="Genomic_DNA"/>
</dbReference>
<dbReference type="GO" id="GO:0006465">
    <property type="term" value="P:signal peptide processing"/>
    <property type="evidence" value="ECO:0007669"/>
    <property type="project" value="UniProtKB-UniRule"/>
</dbReference>
<comment type="similarity">
    <text evidence="2 9">Belongs to the SPCS2 family.</text>
</comment>
<comment type="function">
    <text evidence="8 9">Component of the signal peptidase complex (SPC) which catalyzes the cleavage of N-terminal signal sequences from nascent proteins as they are translocated into the lumen of the endoplasmic reticulum. Enhances the enzymatic activity of SPC and facilitates the interactions between different components of the translocation site.</text>
</comment>
<dbReference type="Proteomes" id="UP000783686">
    <property type="component" value="Unassembled WGS sequence"/>
</dbReference>
<evidence type="ECO:0000256" key="5">
    <source>
        <dbReference type="ARBA" id="ARBA00022824"/>
    </source>
</evidence>
<evidence type="ECO:0000313" key="10">
    <source>
        <dbReference type="EMBL" id="CAD5229114.1"/>
    </source>
</evidence>
<dbReference type="GO" id="GO:0045047">
    <property type="term" value="P:protein targeting to ER"/>
    <property type="evidence" value="ECO:0007669"/>
    <property type="project" value="TreeGrafter"/>
</dbReference>
<evidence type="ECO:0000256" key="7">
    <source>
        <dbReference type="ARBA" id="ARBA00023136"/>
    </source>
</evidence>
<keyword evidence="6 9" id="KW-1133">Transmembrane helix</keyword>
<dbReference type="OrthoDB" id="29558at2759"/>
<evidence type="ECO:0000256" key="3">
    <source>
        <dbReference type="ARBA" id="ARBA00017057"/>
    </source>
</evidence>
<dbReference type="PANTHER" id="PTHR13085:SF0">
    <property type="entry name" value="SIGNAL PEPTIDASE COMPLEX SUBUNIT 2"/>
    <property type="match status" value="1"/>
</dbReference>
<evidence type="ECO:0000256" key="2">
    <source>
        <dbReference type="ARBA" id="ARBA00007324"/>
    </source>
</evidence>
<dbReference type="Pfam" id="PF06703">
    <property type="entry name" value="SPC25"/>
    <property type="match status" value="1"/>
</dbReference>
<reference evidence="10" key="1">
    <citation type="submission" date="2020-09" db="EMBL/GenBank/DDBJ databases">
        <authorList>
            <person name="Kikuchi T."/>
        </authorList>
    </citation>
    <scope>NUCLEOTIDE SEQUENCE</scope>
    <source>
        <strain evidence="10">SH1</strain>
    </source>
</reference>
<organism evidence="10 11">
    <name type="scientific">Bursaphelenchus okinawaensis</name>
    <dbReference type="NCBI Taxonomy" id="465554"/>
    <lineage>
        <taxon>Eukaryota</taxon>
        <taxon>Metazoa</taxon>
        <taxon>Ecdysozoa</taxon>
        <taxon>Nematoda</taxon>
        <taxon>Chromadorea</taxon>
        <taxon>Rhabditida</taxon>
        <taxon>Tylenchina</taxon>
        <taxon>Tylenchomorpha</taxon>
        <taxon>Aphelenchoidea</taxon>
        <taxon>Aphelenchoididae</taxon>
        <taxon>Bursaphelenchus</taxon>
    </lineage>
</organism>
<keyword evidence="11" id="KW-1185">Reference proteome</keyword>
<name>A0A811LHS2_9BILA</name>
<comment type="caution">
    <text evidence="10">The sequence shown here is derived from an EMBL/GenBank/DDBJ whole genome shotgun (WGS) entry which is preliminary data.</text>
</comment>
<keyword evidence="5 9" id="KW-0256">Endoplasmic reticulum</keyword>
<evidence type="ECO:0000256" key="9">
    <source>
        <dbReference type="RuleBase" id="RU368033"/>
    </source>
</evidence>
<proteinExistence type="inferred from homology"/>
<dbReference type="GO" id="GO:0005787">
    <property type="term" value="C:signal peptidase complex"/>
    <property type="evidence" value="ECO:0007669"/>
    <property type="project" value="UniProtKB-UniRule"/>
</dbReference>
<feature type="transmembrane region" description="Helical" evidence="9">
    <location>
        <begin position="50"/>
        <end position="69"/>
    </location>
</feature>
<dbReference type="EMBL" id="CAJFCW020000006">
    <property type="protein sequence ID" value="CAG9125816.1"/>
    <property type="molecule type" value="Genomic_DNA"/>
</dbReference>
<comment type="subcellular location">
    <subcellularLocation>
        <location evidence="1 9">Endoplasmic reticulum membrane</location>
        <topology evidence="1 9">Multi-pass membrane protein</topology>
    </subcellularLocation>
</comment>
<evidence type="ECO:0000256" key="6">
    <source>
        <dbReference type="ARBA" id="ARBA00022989"/>
    </source>
</evidence>
<dbReference type="Proteomes" id="UP000614601">
    <property type="component" value="Unassembled WGS sequence"/>
</dbReference>
<evidence type="ECO:0000256" key="1">
    <source>
        <dbReference type="ARBA" id="ARBA00004477"/>
    </source>
</evidence>
<keyword evidence="4 9" id="KW-0812">Transmembrane</keyword>
<keyword evidence="7 9" id="KW-0472">Membrane</keyword>
<dbReference type="PANTHER" id="PTHR13085">
    <property type="entry name" value="MICROSOMAL SIGNAL PEPTIDASE 25 KDA SUBUNIT"/>
    <property type="match status" value="1"/>
</dbReference>
<dbReference type="AlphaFoldDB" id="A0A811LHS2"/>
<gene>
    <name evidence="10" type="ORF">BOKJ2_LOCUS13173</name>
</gene>
<evidence type="ECO:0000256" key="8">
    <source>
        <dbReference type="ARBA" id="ARBA00045608"/>
    </source>
</evidence>
<evidence type="ECO:0000313" key="11">
    <source>
        <dbReference type="Proteomes" id="UP000614601"/>
    </source>
</evidence>